<dbReference type="InterPro" id="IPR029043">
    <property type="entry name" value="GcvT/YgfZ_C"/>
</dbReference>
<dbReference type="InterPro" id="IPR013977">
    <property type="entry name" value="GcvT_C"/>
</dbReference>
<evidence type="ECO:0000313" key="11">
    <source>
        <dbReference type="EMBL" id="ATF25209.1"/>
    </source>
</evidence>
<comment type="catalytic activity">
    <reaction evidence="6 7">
        <text>N(6)-[(R)-S(8)-aminomethyldihydrolipoyl]-L-lysyl-[protein] + (6S)-5,6,7,8-tetrahydrofolate = N(6)-[(R)-dihydrolipoyl]-L-lysyl-[protein] + (6R)-5,10-methylene-5,6,7,8-tetrahydrofolate + NH4(+)</text>
        <dbReference type="Rhea" id="RHEA:16945"/>
        <dbReference type="Rhea" id="RHEA-COMP:10475"/>
        <dbReference type="Rhea" id="RHEA-COMP:10492"/>
        <dbReference type="ChEBI" id="CHEBI:15636"/>
        <dbReference type="ChEBI" id="CHEBI:28938"/>
        <dbReference type="ChEBI" id="CHEBI:57453"/>
        <dbReference type="ChEBI" id="CHEBI:83100"/>
        <dbReference type="ChEBI" id="CHEBI:83143"/>
        <dbReference type="EC" id="2.1.2.10"/>
    </reaction>
</comment>
<accession>A0A1D2L768</accession>
<dbReference type="FunFam" id="2.40.30.110:FF:000003">
    <property type="entry name" value="Aminomethyltransferase"/>
    <property type="match status" value="1"/>
</dbReference>
<dbReference type="Gene3D" id="4.10.1250.10">
    <property type="entry name" value="Aminomethyltransferase fragment"/>
    <property type="match status" value="1"/>
</dbReference>
<dbReference type="STRING" id="2756.BFR44_01830"/>
<keyword evidence="4 7" id="KW-0808">Transferase</keyword>
<comment type="function">
    <text evidence="7">The glycine cleavage system catalyzes the degradation of glycine.</text>
</comment>
<evidence type="ECO:0000256" key="7">
    <source>
        <dbReference type="HAMAP-Rule" id="MF_00259"/>
    </source>
</evidence>
<dbReference type="Proteomes" id="UP000243591">
    <property type="component" value="Chromosome"/>
</dbReference>
<proteinExistence type="inferred from homology"/>
<dbReference type="OrthoDB" id="9774591at2"/>
<dbReference type="EC" id="2.1.2.10" evidence="2 7"/>
<dbReference type="HAMAP" id="MF_00259">
    <property type="entry name" value="GcvT"/>
    <property type="match status" value="1"/>
</dbReference>
<dbReference type="Pfam" id="PF08669">
    <property type="entry name" value="GCV_T_C"/>
    <property type="match status" value="1"/>
</dbReference>
<evidence type="ECO:0000256" key="6">
    <source>
        <dbReference type="ARBA" id="ARBA00047665"/>
    </source>
</evidence>
<dbReference type="GO" id="GO:0005960">
    <property type="term" value="C:glycine cleavage complex"/>
    <property type="evidence" value="ECO:0007669"/>
    <property type="project" value="InterPro"/>
</dbReference>
<dbReference type="InterPro" id="IPR006223">
    <property type="entry name" value="GcvT"/>
</dbReference>
<feature type="domain" description="Aminomethyltransferase C-terminal" evidence="10">
    <location>
        <begin position="283"/>
        <end position="360"/>
    </location>
</feature>
<dbReference type="GO" id="GO:0019464">
    <property type="term" value="P:glycine decarboxylation via glycine cleavage system"/>
    <property type="evidence" value="ECO:0007669"/>
    <property type="project" value="UniProtKB-UniRule"/>
</dbReference>
<dbReference type="Gene3D" id="3.30.70.1400">
    <property type="entry name" value="Aminomethyltransferase beta-barrel domains"/>
    <property type="match status" value="1"/>
</dbReference>
<dbReference type="PIRSF" id="PIRSF006487">
    <property type="entry name" value="GcvT"/>
    <property type="match status" value="1"/>
</dbReference>
<dbReference type="Pfam" id="PF01571">
    <property type="entry name" value="GCV_T"/>
    <property type="match status" value="1"/>
</dbReference>
<evidence type="ECO:0000259" key="10">
    <source>
        <dbReference type="Pfam" id="PF08669"/>
    </source>
</evidence>
<evidence type="ECO:0000256" key="2">
    <source>
        <dbReference type="ARBA" id="ARBA00012616"/>
    </source>
</evidence>
<dbReference type="SUPFAM" id="SSF103025">
    <property type="entry name" value="Folate-binding domain"/>
    <property type="match status" value="1"/>
</dbReference>
<dbReference type="Gene3D" id="2.40.30.110">
    <property type="entry name" value="Aminomethyltransferase beta-barrel domains"/>
    <property type="match status" value="1"/>
</dbReference>
<dbReference type="GO" id="GO:0004047">
    <property type="term" value="F:aminomethyltransferase activity"/>
    <property type="evidence" value="ECO:0007669"/>
    <property type="project" value="UniProtKB-UniRule"/>
</dbReference>
<keyword evidence="3 7" id="KW-0032">Aminotransferase</keyword>
<dbReference type="InterPro" id="IPR028896">
    <property type="entry name" value="GcvT/YgfZ/DmdA"/>
</dbReference>
<dbReference type="InterPro" id="IPR027266">
    <property type="entry name" value="TrmE/GcvT-like"/>
</dbReference>
<evidence type="ECO:0000256" key="8">
    <source>
        <dbReference type="PIRSR" id="PIRSR006487-1"/>
    </source>
</evidence>
<evidence type="ECO:0000256" key="1">
    <source>
        <dbReference type="ARBA" id="ARBA00008609"/>
    </source>
</evidence>
<evidence type="ECO:0000256" key="3">
    <source>
        <dbReference type="ARBA" id="ARBA00022576"/>
    </source>
</evidence>
<comment type="similarity">
    <text evidence="1 7">Belongs to the GcvT family.</text>
</comment>
<evidence type="ECO:0000259" key="9">
    <source>
        <dbReference type="Pfam" id="PF01571"/>
    </source>
</evidence>
<dbReference type="SUPFAM" id="SSF101790">
    <property type="entry name" value="Aminomethyltransferase beta-barrel domain"/>
    <property type="match status" value="1"/>
</dbReference>
<dbReference type="NCBIfam" id="NF001567">
    <property type="entry name" value="PRK00389.1"/>
    <property type="match status" value="1"/>
</dbReference>
<sequence>MSELKHTPIFAGYSEFGGKTIDFGGWELPVQFSGIKEEHQAVREAAGLFDVSHMGEITVRGNDALPFLQKLLSNDLSKMSDNQAQYNIMCYEDGGCVDDLIVYRHSETNYLLVVNASNTEKDYQWLASHADAFDVTVKNVSDEYGQIAIQGPHAVAIVQRYADRPIDDMKPFYFDGNVMIEGHQVIVSRTGYTGEDGFEIYMNSEAALELWQFFARLDDVKPIGLGARDTLRFEAALSLYGQEISETISPLEAGLGFAVKLDKEPQFIGQQALIDQKATGKMRRIIGLELVDKGVPRHGYPVLKDGVEVGVVTTGTQSPTLGKSIALALVNHDVFKEETFEIQVRKRLLNAVKVPKTFYKRSR</sequence>
<dbReference type="Gene3D" id="3.30.1360.120">
    <property type="entry name" value="Probable tRNA modification gtpase trme, domain 1"/>
    <property type="match status" value="1"/>
</dbReference>
<dbReference type="GeneID" id="66538189"/>
<comment type="subunit">
    <text evidence="7">The glycine cleavage system is composed of four proteins: P, T, L and H.</text>
</comment>
<dbReference type="FunFam" id="4.10.1250.10:FF:000001">
    <property type="entry name" value="Aminomethyltransferase"/>
    <property type="match status" value="1"/>
</dbReference>
<reference evidence="11 12" key="1">
    <citation type="submission" date="2017-09" db="EMBL/GenBank/DDBJ databases">
        <title>Complete Genome Sequences of Two Strains of the Meat Spoilage Bacterium Brochothrix thermosphacta Isolated from Ground Chicken.</title>
        <authorList>
            <person name="Paoli G.C."/>
            <person name="Wijey C."/>
            <person name="Chen C.-Y."/>
            <person name="Nguyen L."/>
            <person name="Yan X."/>
            <person name="Irwin P.L."/>
        </authorList>
    </citation>
    <scope>NUCLEOTIDE SEQUENCE [LARGE SCALE GENOMIC DNA]</scope>
    <source>
        <strain evidence="11 12">BI</strain>
    </source>
</reference>
<dbReference type="InterPro" id="IPR022903">
    <property type="entry name" value="GcvT_bac"/>
</dbReference>
<dbReference type="PANTHER" id="PTHR43757:SF2">
    <property type="entry name" value="AMINOMETHYLTRANSFERASE, MITOCHONDRIAL"/>
    <property type="match status" value="1"/>
</dbReference>
<evidence type="ECO:0000256" key="4">
    <source>
        <dbReference type="ARBA" id="ARBA00022679"/>
    </source>
</evidence>
<dbReference type="GO" id="GO:0008483">
    <property type="term" value="F:transaminase activity"/>
    <property type="evidence" value="ECO:0007669"/>
    <property type="project" value="UniProtKB-KW"/>
</dbReference>
<dbReference type="GO" id="GO:0005829">
    <property type="term" value="C:cytosol"/>
    <property type="evidence" value="ECO:0007669"/>
    <property type="project" value="TreeGrafter"/>
</dbReference>
<keyword evidence="12" id="KW-1185">Reference proteome</keyword>
<dbReference type="EMBL" id="CP023483">
    <property type="protein sequence ID" value="ATF25209.1"/>
    <property type="molecule type" value="Genomic_DNA"/>
</dbReference>
<dbReference type="FunFam" id="3.30.70.1400:FF:000001">
    <property type="entry name" value="Aminomethyltransferase"/>
    <property type="match status" value="1"/>
</dbReference>
<protein>
    <recommendedName>
        <fullName evidence="2 7">Aminomethyltransferase</fullName>
        <ecNumber evidence="2 7">2.1.2.10</ecNumber>
    </recommendedName>
    <alternativeName>
        <fullName evidence="5 7">Glycine cleavage system T protein</fullName>
    </alternativeName>
</protein>
<gene>
    <name evidence="7 11" type="primary">gcvT</name>
    <name evidence="11" type="ORF">CNY62_01745</name>
</gene>
<dbReference type="InterPro" id="IPR006222">
    <property type="entry name" value="GCVT_N"/>
</dbReference>
<dbReference type="RefSeq" id="WP_029092262.1">
    <property type="nucleotide sequence ID" value="NZ_CBCPHX010000003.1"/>
</dbReference>
<dbReference type="AlphaFoldDB" id="A0A1D2L768"/>
<feature type="domain" description="GCVT N-terminal" evidence="9">
    <location>
        <begin position="14"/>
        <end position="263"/>
    </location>
</feature>
<dbReference type="KEGG" id="bths:CNY62_01745"/>
<name>A0A1D2L768_BROTH</name>
<organism evidence="11 12">
    <name type="scientific">Brochothrix thermosphacta</name>
    <name type="common">Microbacterium thermosphactum</name>
    <dbReference type="NCBI Taxonomy" id="2756"/>
    <lineage>
        <taxon>Bacteria</taxon>
        <taxon>Bacillati</taxon>
        <taxon>Bacillota</taxon>
        <taxon>Bacilli</taxon>
        <taxon>Bacillales</taxon>
        <taxon>Listeriaceae</taxon>
        <taxon>Brochothrix</taxon>
    </lineage>
</organism>
<dbReference type="PANTHER" id="PTHR43757">
    <property type="entry name" value="AMINOMETHYLTRANSFERASE"/>
    <property type="match status" value="1"/>
</dbReference>
<dbReference type="NCBIfam" id="TIGR00528">
    <property type="entry name" value="gcvT"/>
    <property type="match status" value="1"/>
</dbReference>
<feature type="binding site" evidence="8">
    <location>
        <position position="199"/>
    </location>
    <ligand>
        <name>substrate</name>
    </ligand>
</feature>
<evidence type="ECO:0000313" key="12">
    <source>
        <dbReference type="Proteomes" id="UP000243591"/>
    </source>
</evidence>
<evidence type="ECO:0000256" key="5">
    <source>
        <dbReference type="ARBA" id="ARBA00031395"/>
    </source>
</evidence>